<accession>A0A392SQR2</accession>
<comment type="caution">
    <text evidence="2">The sequence shown here is derived from an EMBL/GenBank/DDBJ whole genome shotgun (WGS) entry which is preliminary data.</text>
</comment>
<dbReference type="EMBL" id="LXQA010428410">
    <property type="protein sequence ID" value="MCI51203.1"/>
    <property type="molecule type" value="Genomic_DNA"/>
</dbReference>
<dbReference type="Proteomes" id="UP000265520">
    <property type="component" value="Unassembled WGS sequence"/>
</dbReference>
<sequence>RRLARPSETKQTNLQVPGEGQRSLSLSDLLPRLAIIHVHVPRPAGITLAQRDHPEQDALFANFSSNP</sequence>
<keyword evidence="3" id="KW-1185">Reference proteome</keyword>
<feature type="region of interest" description="Disordered" evidence="1">
    <location>
        <begin position="1"/>
        <end position="22"/>
    </location>
</feature>
<organism evidence="2 3">
    <name type="scientific">Trifolium medium</name>
    <dbReference type="NCBI Taxonomy" id="97028"/>
    <lineage>
        <taxon>Eukaryota</taxon>
        <taxon>Viridiplantae</taxon>
        <taxon>Streptophyta</taxon>
        <taxon>Embryophyta</taxon>
        <taxon>Tracheophyta</taxon>
        <taxon>Spermatophyta</taxon>
        <taxon>Magnoliopsida</taxon>
        <taxon>eudicotyledons</taxon>
        <taxon>Gunneridae</taxon>
        <taxon>Pentapetalae</taxon>
        <taxon>rosids</taxon>
        <taxon>fabids</taxon>
        <taxon>Fabales</taxon>
        <taxon>Fabaceae</taxon>
        <taxon>Papilionoideae</taxon>
        <taxon>50 kb inversion clade</taxon>
        <taxon>NPAAA clade</taxon>
        <taxon>Hologalegina</taxon>
        <taxon>IRL clade</taxon>
        <taxon>Trifolieae</taxon>
        <taxon>Trifolium</taxon>
    </lineage>
</organism>
<evidence type="ECO:0000256" key="1">
    <source>
        <dbReference type="SAM" id="MobiDB-lite"/>
    </source>
</evidence>
<evidence type="ECO:0000313" key="3">
    <source>
        <dbReference type="Proteomes" id="UP000265520"/>
    </source>
</evidence>
<protein>
    <submittedName>
        <fullName evidence="2">Uncharacterized protein</fullName>
    </submittedName>
</protein>
<name>A0A392SQR2_9FABA</name>
<proteinExistence type="predicted"/>
<feature type="non-terminal residue" evidence="2">
    <location>
        <position position="1"/>
    </location>
</feature>
<dbReference type="AlphaFoldDB" id="A0A392SQR2"/>
<evidence type="ECO:0000313" key="2">
    <source>
        <dbReference type="EMBL" id="MCI51203.1"/>
    </source>
</evidence>
<reference evidence="2 3" key="1">
    <citation type="journal article" date="2018" name="Front. Plant Sci.">
        <title>Red Clover (Trifolium pratense) and Zigzag Clover (T. medium) - A Picture of Genomic Similarities and Differences.</title>
        <authorList>
            <person name="Dluhosova J."/>
            <person name="Istvanek J."/>
            <person name="Nedelnik J."/>
            <person name="Repkova J."/>
        </authorList>
    </citation>
    <scope>NUCLEOTIDE SEQUENCE [LARGE SCALE GENOMIC DNA]</scope>
    <source>
        <strain evidence="3">cv. 10/8</strain>
        <tissue evidence="2">Leaf</tissue>
    </source>
</reference>